<dbReference type="Gene3D" id="3.40.50.11900">
    <property type="match status" value="1"/>
</dbReference>
<dbReference type="Gene3D" id="3.40.50.11890">
    <property type="match status" value="1"/>
</dbReference>
<keyword evidence="3" id="KW-0408">Iron</keyword>
<evidence type="ECO:0000313" key="5">
    <source>
        <dbReference type="EMBL" id="RJP21913.1"/>
    </source>
</evidence>
<evidence type="ECO:0000256" key="2">
    <source>
        <dbReference type="ARBA" id="ARBA00022723"/>
    </source>
</evidence>
<comment type="caution">
    <text evidence="5">The sequence shown here is derived from an EMBL/GenBank/DDBJ whole genome shotgun (WGS) entry which is preliminary data.</text>
</comment>
<dbReference type="GO" id="GO:0046872">
    <property type="term" value="F:metal ion binding"/>
    <property type="evidence" value="ECO:0007669"/>
    <property type="project" value="UniProtKB-KW"/>
</dbReference>
<dbReference type="InterPro" id="IPR010327">
    <property type="entry name" value="FldB/FldC_alpha/beta"/>
</dbReference>
<evidence type="ECO:0000256" key="1">
    <source>
        <dbReference type="ARBA" id="ARBA00005806"/>
    </source>
</evidence>
<dbReference type="PANTHER" id="PTHR30548:SF5">
    <property type="entry name" value="SUBUNIT OF OXYGEN-SENSITIVE 2-HYDROXYISOCAPROYL-COA DEHYDRATASE"/>
    <property type="match status" value="1"/>
</dbReference>
<dbReference type="Proteomes" id="UP000265882">
    <property type="component" value="Unassembled WGS sequence"/>
</dbReference>
<evidence type="ECO:0000313" key="6">
    <source>
        <dbReference type="Proteomes" id="UP000265882"/>
    </source>
</evidence>
<dbReference type="GO" id="GO:0051536">
    <property type="term" value="F:iron-sulfur cluster binding"/>
    <property type="evidence" value="ECO:0007669"/>
    <property type="project" value="UniProtKB-KW"/>
</dbReference>
<proteinExistence type="inferred from homology"/>
<keyword evidence="2" id="KW-0479">Metal-binding</keyword>
<keyword evidence="4" id="KW-0411">Iron-sulfur</keyword>
<dbReference type="AlphaFoldDB" id="A0A3A4NMT4"/>
<evidence type="ECO:0000256" key="4">
    <source>
        <dbReference type="ARBA" id="ARBA00023014"/>
    </source>
</evidence>
<name>A0A3A4NMT4_ABYX5</name>
<organism evidence="5 6">
    <name type="scientific">Abyssobacteria bacterium (strain SURF_5)</name>
    <dbReference type="NCBI Taxonomy" id="2093360"/>
    <lineage>
        <taxon>Bacteria</taxon>
        <taxon>Pseudomonadati</taxon>
        <taxon>Candidatus Hydrogenedentota</taxon>
        <taxon>Candidatus Abyssobacteria</taxon>
    </lineage>
</organism>
<sequence>MIRETTTETFFSEIIRNRADYLRDLKKRTAKKIFGYFCTYTPEELLYAAGIHPVRLFGGTEDITQADTLIQSFVCPFVRGVLDMALKGGFDYLDGIVHAYTCDATCGLFGIWQRNIKTDFAYMFSPPYFPSESSIGQMARELKKLAEALEEYSGRTITEDSLHKAIDAANRKRSVLKRLYSVRAANPSPIAGSKVLDVVLAGSLMPPEDFSDAVESLIGHIMRAAGCGQDPHRIYVSGSELHDPEILKVIEEAGAAIVGDDLCTGSRGFYDLVEPAQDPFEALARRYVGRIPCPSRLPVRRRLEYILEGMRESRAEALIFIIQKFCDPHLAEQPLLSGWLKEANGIPNMVIETEHRLGPGHGQLRTRIQSFLEMISQ</sequence>
<protein>
    <submittedName>
        <fullName evidence="5">2-hydroxyacyl-CoA dehydratase</fullName>
    </submittedName>
</protein>
<dbReference type="EMBL" id="QZKU01000063">
    <property type="protein sequence ID" value="RJP21913.1"/>
    <property type="molecule type" value="Genomic_DNA"/>
</dbReference>
<accession>A0A3A4NMT4</accession>
<comment type="similarity">
    <text evidence="1">Belongs to the FldB/FldC dehydratase alpha/beta subunit family.</text>
</comment>
<dbReference type="PANTHER" id="PTHR30548">
    <property type="entry name" value="2-HYDROXYGLUTARYL-COA DEHYDRATASE, D-COMPONENT-RELATED"/>
    <property type="match status" value="1"/>
</dbReference>
<gene>
    <name evidence="5" type="ORF">C4520_08940</name>
</gene>
<reference evidence="5 6" key="1">
    <citation type="journal article" date="2017" name="ISME J.">
        <title>Energy and carbon metabolisms in a deep terrestrial subsurface fluid microbial community.</title>
        <authorList>
            <person name="Momper L."/>
            <person name="Jungbluth S.P."/>
            <person name="Lee M.D."/>
            <person name="Amend J.P."/>
        </authorList>
    </citation>
    <scope>NUCLEOTIDE SEQUENCE [LARGE SCALE GENOMIC DNA]</scope>
    <source>
        <strain evidence="5">SURF_5</strain>
    </source>
</reference>
<dbReference type="Pfam" id="PF06050">
    <property type="entry name" value="HGD-D"/>
    <property type="match status" value="1"/>
</dbReference>
<dbReference type="Gene3D" id="1.20.1270.370">
    <property type="match status" value="1"/>
</dbReference>
<evidence type="ECO:0000256" key="3">
    <source>
        <dbReference type="ARBA" id="ARBA00023004"/>
    </source>
</evidence>